<dbReference type="InterPro" id="IPR001849">
    <property type="entry name" value="PH_domain"/>
</dbReference>
<evidence type="ECO:0000259" key="7">
    <source>
        <dbReference type="PROSITE" id="PS50003"/>
    </source>
</evidence>
<evidence type="ECO:0000256" key="4">
    <source>
        <dbReference type="ARBA" id="ARBA00022801"/>
    </source>
</evidence>
<evidence type="ECO:0000256" key="3">
    <source>
        <dbReference type="ARBA" id="ARBA00013037"/>
    </source>
</evidence>
<dbReference type="PANTHER" id="PTHR12187:SF11">
    <property type="entry name" value="PHOSPHATIDYLINOSITOL-3,4-BISPHOSPHATE 4-PHOSPHATASE"/>
    <property type="match status" value="1"/>
</dbReference>
<dbReference type="GO" id="GO:0005737">
    <property type="term" value="C:cytoplasm"/>
    <property type="evidence" value="ECO:0007669"/>
    <property type="project" value="TreeGrafter"/>
</dbReference>
<feature type="non-terminal residue" evidence="9">
    <location>
        <position position="1087"/>
    </location>
</feature>
<evidence type="ECO:0000313" key="9">
    <source>
        <dbReference type="EMBL" id="GBM62547.1"/>
    </source>
</evidence>
<dbReference type="SUPFAM" id="SSF49562">
    <property type="entry name" value="C2 domain (Calcium/lipid-binding domain, CaLB)"/>
    <property type="match status" value="1"/>
</dbReference>
<feature type="domain" description="PH" evidence="7">
    <location>
        <begin position="18"/>
        <end position="117"/>
    </location>
</feature>
<dbReference type="InterPro" id="IPR000008">
    <property type="entry name" value="C2_dom"/>
</dbReference>
<feature type="region of interest" description="Disordered" evidence="6">
    <location>
        <begin position="665"/>
        <end position="691"/>
    </location>
</feature>
<dbReference type="GO" id="GO:0016316">
    <property type="term" value="F:phosphatidylinositol-3,4-bisphosphate 4-phosphatase activity"/>
    <property type="evidence" value="ECO:0007669"/>
    <property type="project" value="UniProtKB-EC"/>
</dbReference>
<feature type="compositionally biased region" description="Polar residues" evidence="6">
    <location>
        <begin position="665"/>
        <end position="685"/>
    </location>
</feature>
<dbReference type="OrthoDB" id="159395at2759"/>
<evidence type="ECO:0000259" key="8">
    <source>
        <dbReference type="PROSITE" id="PS50004"/>
    </source>
</evidence>
<keyword evidence="10" id="KW-1185">Reference proteome</keyword>
<name>A0A4Y2HB93_ARAVE</name>
<dbReference type="PROSITE" id="PS50004">
    <property type="entry name" value="C2"/>
    <property type="match status" value="1"/>
</dbReference>
<evidence type="ECO:0000313" key="10">
    <source>
        <dbReference type="Proteomes" id="UP000499080"/>
    </source>
</evidence>
<evidence type="ECO:0000256" key="1">
    <source>
        <dbReference type="ARBA" id="ARBA00004847"/>
    </source>
</evidence>
<dbReference type="Gene3D" id="2.30.29.30">
    <property type="entry name" value="Pleckstrin-homology domain (PH domain)/Phosphotyrosine-binding domain (PTB)"/>
    <property type="match status" value="1"/>
</dbReference>
<dbReference type="InterPro" id="IPR011993">
    <property type="entry name" value="PH-like_dom_sf"/>
</dbReference>
<dbReference type="Pfam" id="PF00169">
    <property type="entry name" value="PH"/>
    <property type="match status" value="1"/>
</dbReference>
<feature type="domain" description="C2" evidence="8">
    <location>
        <begin position="152"/>
        <end position="278"/>
    </location>
</feature>
<accession>A0A4Y2HB93</accession>
<dbReference type="EC" id="3.1.3.66" evidence="3"/>
<evidence type="ECO:0000256" key="2">
    <source>
        <dbReference type="ARBA" id="ARBA00006306"/>
    </source>
</evidence>
<gene>
    <name evidence="9" type="primary">Inpp4b_1</name>
    <name evidence="9" type="ORF">AVEN_149120_1</name>
</gene>
<proteinExistence type="inferred from homology"/>
<keyword evidence="4" id="KW-0378">Hydrolase</keyword>
<sequence>MQFNSEELKAVATHLLYKFDKEGILFVKEKQDGNDVFVKRWCRLRGNLLFYYKTEDQYSEPAGVFVLEDYRVCIDESPEVAYCFSLIFKHGEVGEQLGAHSESERDSWVQALRTASFECMQSQLSTLQAKLVALKATTGFSFPHDSVFVSSKRQRSFTTCSSYDPLQYEPFMELSICCDNLMCDGDGRAPTSMVCISINTPPSVRWTRFAQTEIIERSSNPYFFVTVTLVIGEVNEFTQFKLSVYDVKERVTGTSTLLGESAFTLEVLLKSHHHILRLNLVSPFCASVGFVSISAQKMTNTKQRNAWLLLAEESLSLKVERPRSYSLPTKLTSDVVIPELGLLKTLSNNFVTQSYRFHTALGAELHVREIMSESKLSFTVPCMLLDLWINEEKKLMEVLFELNQLPKEWKQRVLAAADGHLQLIDHYTKVTDFLLKQKGSSFKPSTKKTDAKFEFVPTNLHIQRMWVKNVTTCKTGVHDIITVGAFAAYPRKFRQGGLLRLLNRPKSYDPVVSNNDNSCAILEPDPISRSAEAVMRIEQLQEEIESDLKKIIASCDKKSKPNIQTLLNSLSSKGDQLTKVCAPHLVEEVFSVWDTLRPFVSSSSVTLSTNTLNSHVYSSGAQQEYLNNGSSQSPLRASQTEKAVEKNISAKSEKEVYSNVVNTSPSVNDQTFENSKTSCSQNSTKIPDPINGLEEIEPLDVTHLNIKASIICMASKVQSFISENKEESSVESQESFDNLCSWTDELMPSIEKVRQASQSLLRTSKLTYGIVSLKESTKCLPLSQEVRYRRDIVFSQSLTSVVTGLMTRLWCRNPDSMFIQMLSTVGVLCHFVCLLSCYKDGMGGLEDMVIAIDDLHRVLFWLEPSDSRNPQPRIEGNRLFLHVFIPVPPSVIALLPADCHNECHFTISSVFFNIGINEKATFAEEFGDTSLEDKINQDNLRLLKEYFSRFQRIPKSKKSQGLHCVENRIATLLEQLQSEIYAKKSKNVAILHLSSEICKYFGGIRFTSCKSAKDRTGMSVTLEQAMVLLNDFNLDDKEMPHILECMRSEGTRLENALKNLGKRKYHFNNLQLLCLPNLYRPPPGTFT</sequence>
<dbReference type="AlphaFoldDB" id="A0A4Y2HB93"/>
<dbReference type="PROSITE" id="PS50003">
    <property type="entry name" value="PH_DOMAIN"/>
    <property type="match status" value="1"/>
</dbReference>
<dbReference type="EMBL" id="BGPR01001823">
    <property type="protein sequence ID" value="GBM62547.1"/>
    <property type="molecule type" value="Genomic_DNA"/>
</dbReference>
<protein>
    <recommendedName>
        <fullName evidence="3">phosphatidylinositol-3,4-bisphosphate 4-phosphatase</fullName>
        <ecNumber evidence="3">3.1.3.66</ecNumber>
    </recommendedName>
</protein>
<dbReference type="SUPFAM" id="SSF50729">
    <property type="entry name" value="PH domain-like"/>
    <property type="match status" value="1"/>
</dbReference>
<reference evidence="9 10" key="1">
    <citation type="journal article" date="2019" name="Sci. Rep.">
        <title>Orb-weaving spider Araneus ventricosus genome elucidates the spidroin gene catalogue.</title>
        <authorList>
            <person name="Kono N."/>
            <person name="Nakamura H."/>
            <person name="Ohtoshi R."/>
            <person name="Moran D.A.P."/>
            <person name="Shinohara A."/>
            <person name="Yoshida Y."/>
            <person name="Fujiwara M."/>
            <person name="Mori M."/>
            <person name="Tomita M."/>
            <person name="Arakawa K."/>
        </authorList>
    </citation>
    <scope>NUCLEOTIDE SEQUENCE [LARGE SCALE GENOMIC DNA]</scope>
</reference>
<organism evidence="9 10">
    <name type="scientific">Araneus ventricosus</name>
    <name type="common">Orbweaver spider</name>
    <name type="synonym">Epeira ventricosa</name>
    <dbReference type="NCBI Taxonomy" id="182803"/>
    <lineage>
        <taxon>Eukaryota</taxon>
        <taxon>Metazoa</taxon>
        <taxon>Ecdysozoa</taxon>
        <taxon>Arthropoda</taxon>
        <taxon>Chelicerata</taxon>
        <taxon>Arachnida</taxon>
        <taxon>Araneae</taxon>
        <taxon>Araneomorphae</taxon>
        <taxon>Entelegynae</taxon>
        <taxon>Araneoidea</taxon>
        <taxon>Araneidae</taxon>
        <taxon>Araneus</taxon>
    </lineage>
</organism>
<evidence type="ECO:0000256" key="6">
    <source>
        <dbReference type="SAM" id="MobiDB-lite"/>
    </source>
</evidence>
<dbReference type="InterPro" id="IPR035892">
    <property type="entry name" value="C2_domain_sf"/>
</dbReference>
<comment type="pathway">
    <text evidence="1">Signal transduction; phosphatidylinositol signaling pathway.</text>
</comment>
<dbReference type="SMART" id="SM00233">
    <property type="entry name" value="PH"/>
    <property type="match status" value="1"/>
</dbReference>
<dbReference type="Proteomes" id="UP000499080">
    <property type="component" value="Unassembled WGS sequence"/>
</dbReference>
<dbReference type="PANTHER" id="PTHR12187">
    <property type="entry name" value="AGAP000124-PA"/>
    <property type="match status" value="1"/>
</dbReference>
<dbReference type="InterPro" id="IPR039034">
    <property type="entry name" value="INPP4"/>
</dbReference>
<keyword evidence="5" id="KW-0443">Lipid metabolism</keyword>
<comment type="similarity">
    <text evidence="2">Belongs to the inositol 3,4-bisphosphate 4-phosphatase family.</text>
</comment>
<dbReference type="UniPathway" id="UPA00944"/>
<evidence type="ECO:0000256" key="5">
    <source>
        <dbReference type="ARBA" id="ARBA00023098"/>
    </source>
</evidence>
<comment type="caution">
    <text evidence="9">The sequence shown here is derived from an EMBL/GenBank/DDBJ whole genome shotgun (WGS) entry which is preliminary data.</text>
</comment>